<dbReference type="PANTHER" id="PTHR28388">
    <property type="entry name" value="TRANSMEMBRANE PROTEIN 237"/>
    <property type="match status" value="1"/>
</dbReference>
<evidence type="ECO:0000256" key="9">
    <source>
        <dbReference type="ARBA" id="ARBA00023273"/>
    </source>
</evidence>
<evidence type="ECO:0000313" key="14">
    <source>
        <dbReference type="WBParaSite" id="ACRNAN_scaffold6616.g17468.t1"/>
    </source>
</evidence>
<dbReference type="AlphaFoldDB" id="A0A914E9H9"/>
<evidence type="ECO:0000256" key="3">
    <source>
        <dbReference type="ARBA" id="ARBA00008783"/>
    </source>
</evidence>
<evidence type="ECO:0000256" key="11">
    <source>
        <dbReference type="SAM" id="MobiDB-lite"/>
    </source>
</evidence>
<feature type="transmembrane region" description="Helical" evidence="12">
    <location>
        <begin position="293"/>
        <end position="316"/>
    </location>
</feature>
<dbReference type="GO" id="GO:0060271">
    <property type="term" value="P:cilium assembly"/>
    <property type="evidence" value="ECO:0007669"/>
    <property type="project" value="TreeGrafter"/>
</dbReference>
<keyword evidence="4 12" id="KW-0812">Transmembrane</keyword>
<evidence type="ECO:0000256" key="5">
    <source>
        <dbReference type="ARBA" id="ARBA00022794"/>
    </source>
</evidence>
<evidence type="ECO:0000256" key="4">
    <source>
        <dbReference type="ARBA" id="ARBA00022692"/>
    </source>
</evidence>
<name>A0A914E9H9_9BILA</name>
<evidence type="ECO:0000256" key="2">
    <source>
        <dbReference type="ARBA" id="ARBA00004141"/>
    </source>
</evidence>
<reference evidence="14" key="1">
    <citation type="submission" date="2022-11" db="UniProtKB">
        <authorList>
            <consortium name="WormBaseParasite"/>
        </authorList>
    </citation>
    <scope>IDENTIFICATION</scope>
</reference>
<keyword evidence="7" id="KW-0969">Cilium</keyword>
<comment type="function">
    <text evidence="10">Component of the transition zone in primary cilia. Required for ciliogenesis.</text>
</comment>
<proteinExistence type="inferred from homology"/>
<keyword evidence="8 12" id="KW-0472">Membrane</keyword>
<dbReference type="Proteomes" id="UP000887540">
    <property type="component" value="Unplaced"/>
</dbReference>
<dbReference type="GO" id="GO:0035869">
    <property type="term" value="C:ciliary transition zone"/>
    <property type="evidence" value="ECO:0007669"/>
    <property type="project" value="TreeGrafter"/>
</dbReference>
<keyword evidence="13" id="KW-1185">Reference proteome</keyword>
<dbReference type="WBParaSite" id="ACRNAN_scaffold6616.g17468.t1">
    <property type="protein sequence ID" value="ACRNAN_scaffold6616.g17468.t1"/>
    <property type="gene ID" value="ACRNAN_scaffold6616.g17468"/>
</dbReference>
<feature type="transmembrane region" description="Helical" evidence="12">
    <location>
        <begin position="208"/>
        <end position="231"/>
    </location>
</feature>
<evidence type="ECO:0000256" key="10">
    <source>
        <dbReference type="ARBA" id="ARBA00025631"/>
    </source>
</evidence>
<accession>A0A914E9H9</accession>
<feature type="transmembrane region" description="Helical" evidence="12">
    <location>
        <begin position="252"/>
        <end position="273"/>
    </location>
</feature>
<dbReference type="PANTHER" id="PTHR28388:SF1">
    <property type="entry name" value="TRANSMEMBRANE PROTEIN 237"/>
    <property type="match status" value="1"/>
</dbReference>
<feature type="compositionally biased region" description="Polar residues" evidence="11">
    <location>
        <begin position="18"/>
        <end position="30"/>
    </location>
</feature>
<feature type="transmembrane region" description="Helical" evidence="12">
    <location>
        <begin position="141"/>
        <end position="162"/>
    </location>
</feature>
<dbReference type="GO" id="GO:0016020">
    <property type="term" value="C:membrane"/>
    <property type="evidence" value="ECO:0007669"/>
    <property type="project" value="UniProtKB-SubCell"/>
</dbReference>
<evidence type="ECO:0000256" key="6">
    <source>
        <dbReference type="ARBA" id="ARBA00022989"/>
    </source>
</evidence>
<feature type="compositionally biased region" description="Basic and acidic residues" evidence="11">
    <location>
        <begin position="72"/>
        <end position="85"/>
    </location>
</feature>
<evidence type="ECO:0000256" key="8">
    <source>
        <dbReference type="ARBA" id="ARBA00023136"/>
    </source>
</evidence>
<dbReference type="Pfam" id="PF15383">
    <property type="entry name" value="TMEM237"/>
    <property type="match status" value="2"/>
</dbReference>
<evidence type="ECO:0000256" key="12">
    <source>
        <dbReference type="SAM" id="Phobius"/>
    </source>
</evidence>
<keyword evidence="6 12" id="KW-1133">Transmembrane helix</keyword>
<evidence type="ECO:0000256" key="1">
    <source>
        <dbReference type="ARBA" id="ARBA00004138"/>
    </source>
</evidence>
<keyword evidence="5" id="KW-0970">Cilium biogenesis/degradation</keyword>
<evidence type="ECO:0000313" key="13">
    <source>
        <dbReference type="Proteomes" id="UP000887540"/>
    </source>
</evidence>
<feature type="region of interest" description="Disordered" evidence="11">
    <location>
        <begin position="1"/>
        <end position="86"/>
    </location>
</feature>
<dbReference type="InterPro" id="IPR029409">
    <property type="entry name" value="TMEM237"/>
</dbReference>
<organism evidence="13 14">
    <name type="scientific">Acrobeloides nanus</name>
    <dbReference type="NCBI Taxonomy" id="290746"/>
    <lineage>
        <taxon>Eukaryota</taxon>
        <taxon>Metazoa</taxon>
        <taxon>Ecdysozoa</taxon>
        <taxon>Nematoda</taxon>
        <taxon>Chromadorea</taxon>
        <taxon>Rhabditida</taxon>
        <taxon>Tylenchina</taxon>
        <taxon>Cephalobomorpha</taxon>
        <taxon>Cephaloboidea</taxon>
        <taxon>Cephalobidae</taxon>
        <taxon>Acrobeloides</taxon>
    </lineage>
</organism>
<evidence type="ECO:0000256" key="7">
    <source>
        <dbReference type="ARBA" id="ARBA00023069"/>
    </source>
</evidence>
<sequence length="343" mass="39019">MYEVDEEHSDHNDDFEQQQHQQVENASNEPQPILQESTSPEETIEQPPPPDPHPEGQIEPEAETRPAVPETKLVEHKSEPSKPTDDVYIQMHRSFRRTNRQAFEKSQENLDKPTKPHLNEQYLVGVKFAIVVQTMFHNFSMVLQGFLSGLSVGHAVFAFVFAEPPTEKCIIKNPFQKTFLQFFSISFQKIVFFLTSNSPKKDVLVRGYQWMAIPVQAAFYVCYTISAITALDRLETGTSIRETIQKFISLQRGSFGVIVWATGTVCSVLTTAYDEYLANSDMGILTENNSRVLIAWRSLSLARAICALIGWLLIALQPQANFTLEKLQRLMVFMFGLIVKNRA</sequence>
<keyword evidence="9" id="KW-0966">Cell projection</keyword>
<comment type="similarity">
    <text evidence="3">Belongs to the TMEM237 family.</text>
</comment>
<protein>
    <submittedName>
        <fullName evidence="14">Uncharacterized protein</fullName>
    </submittedName>
</protein>
<comment type="subcellular location">
    <subcellularLocation>
        <location evidence="1">Cell projection</location>
        <location evidence="1">Cilium</location>
    </subcellularLocation>
    <subcellularLocation>
        <location evidence="2">Membrane</location>
        <topology evidence="2">Multi-pass membrane protein</topology>
    </subcellularLocation>
</comment>